<sequence length="115" mass="13276">MVILYEPEEYKMMKVQCSVLNDLSPMQIMRLGAMYAIQARWDLTLIWPQIVERGPGLSLNSSFFIFSASQMSEKEFDSVSSDGKVIRREQYQSNPSGEHSDMVLAMQNLMLEMRD</sequence>
<keyword evidence="2" id="KW-1185">Reference proteome</keyword>
<protein>
    <submittedName>
        <fullName evidence="1">Uncharacterized protein</fullName>
    </submittedName>
</protein>
<organism evidence="1 2">
    <name type="scientific">Cochliobolus heterostrophus (strain C5 / ATCC 48332 / race O)</name>
    <name type="common">Southern corn leaf blight fungus</name>
    <name type="synonym">Bipolaris maydis</name>
    <dbReference type="NCBI Taxonomy" id="701091"/>
    <lineage>
        <taxon>Eukaryota</taxon>
        <taxon>Fungi</taxon>
        <taxon>Dikarya</taxon>
        <taxon>Ascomycota</taxon>
        <taxon>Pezizomycotina</taxon>
        <taxon>Dothideomycetes</taxon>
        <taxon>Pleosporomycetidae</taxon>
        <taxon>Pleosporales</taxon>
        <taxon>Pleosporineae</taxon>
        <taxon>Pleosporaceae</taxon>
        <taxon>Bipolaris</taxon>
    </lineage>
</organism>
<dbReference type="AlphaFoldDB" id="M2UNN6"/>
<accession>M2UNN6</accession>
<proteinExistence type="predicted"/>
<dbReference type="Proteomes" id="UP000016936">
    <property type="component" value="Unassembled WGS sequence"/>
</dbReference>
<dbReference type="EMBL" id="KB445571">
    <property type="protein sequence ID" value="EMD95206.1"/>
    <property type="molecule type" value="Genomic_DNA"/>
</dbReference>
<reference evidence="1 2" key="1">
    <citation type="journal article" date="2012" name="PLoS Pathog.">
        <title>Diverse lifestyles and strategies of plant pathogenesis encoded in the genomes of eighteen Dothideomycetes fungi.</title>
        <authorList>
            <person name="Ohm R.A."/>
            <person name="Feau N."/>
            <person name="Henrissat B."/>
            <person name="Schoch C.L."/>
            <person name="Horwitz B.A."/>
            <person name="Barry K.W."/>
            <person name="Condon B.J."/>
            <person name="Copeland A.C."/>
            <person name="Dhillon B."/>
            <person name="Glaser F."/>
            <person name="Hesse C.N."/>
            <person name="Kosti I."/>
            <person name="LaButti K."/>
            <person name="Lindquist E.A."/>
            <person name="Lucas S."/>
            <person name="Salamov A.A."/>
            <person name="Bradshaw R.E."/>
            <person name="Ciuffetti L."/>
            <person name="Hamelin R.C."/>
            <person name="Kema G.H.J."/>
            <person name="Lawrence C."/>
            <person name="Scott J.A."/>
            <person name="Spatafora J.W."/>
            <person name="Turgeon B.G."/>
            <person name="de Wit P.J.G.M."/>
            <person name="Zhong S."/>
            <person name="Goodwin S.B."/>
            <person name="Grigoriev I.V."/>
        </authorList>
    </citation>
    <scope>NUCLEOTIDE SEQUENCE [LARGE SCALE GENOMIC DNA]</scope>
    <source>
        <strain evidence="2">C5 / ATCC 48332 / race O</strain>
    </source>
</reference>
<gene>
    <name evidence="1" type="ORF">COCHEDRAFT_1019988</name>
</gene>
<evidence type="ECO:0000313" key="1">
    <source>
        <dbReference type="EMBL" id="EMD95206.1"/>
    </source>
</evidence>
<reference evidence="2" key="2">
    <citation type="journal article" date="2013" name="PLoS Genet.">
        <title>Comparative genome structure, secondary metabolite, and effector coding capacity across Cochliobolus pathogens.</title>
        <authorList>
            <person name="Condon B.J."/>
            <person name="Leng Y."/>
            <person name="Wu D."/>
            <person name="Bushley K.E."/>
            <person name="Ohm R.A."/>
            <person name="Otillar R."/>
            <person name="Martin J."/>
            <person name="Schackwitz W."/>
            <person name="Grimwood J."/>
            <person name="MohdZainudin N."/>
            <person name="Xue C."/>
            <person name="Wang R."/>
            <person name="Manning V.A."/>
            <person name="Dhillon B."/>
            <person name="Tu Z.J."/>
            <person name="Steffenson B.J."/>
            <person name="Salamov A."/>
            <person name="Sun H."/>
            <person name="Lowry S."/>
            <person name="LaButti K."/>
            <person name="Han J."/>
            <person name="Copeland A."/>
            <person name="Lindquist E."/>
            <person name="Barry K."/>
            <person name="Schmutz J."/>
            <person name="Baker S.E."/>
            <person name="Ciuffetti L.M."/>
            <person name="Grigoriev I.V."/>
            <person name="Zhong S."/>
            <person name="Turgeon B.G."/>
        </authorList>
    </citation>
    <scope>NUCLEOTIDE SEQUENCE [LARGE SCALE GENOMIC DNA]</scope>
    <source>
        <strain evidence="2">C5 / ATCC 48332 / race O</strain>
    </source>
</reference>
<name>M2UNN6_COCH5</name>
<dbReference type="HOGENOM" id="CLU_2108788_0_0_1"/>
<evidence type="ECO:0000313" key="2">
    <source>
        <dbReference type="Proteomes" id="UP000016936"/>
    </source>
</evidence>